<dbReference type="SUPFAM" id="SSF69065">
    <property type="entry name" value="RNase III domain-like"/>
    <property type="match status" value="2"/>
</dbReference>
<dbReference type="InterPro" id="IPR038248">
    <property type="entry name" value="Dicer_dimer_sf"/>
</dbReference>
<dbReference type="PANTHER" id="PTHR14950:SF37">
    <property type="entry name" value="ENDORIBONUCLEASE DICER"/>
    <property type="match status" value="1"/>
</dbReference>
<dbReference type="Pfam" id="PF00270">
    <property type="entry name" value="DEAD"/>
    <property type="match status" value="1"/>
</dbReference>
<feature type="domain" description="RNase III" evidence="8">
    <location>
        <begin position="1226"/>
        <end position="1410"/>
    </location>
</feature>
<dbReference type="Gene3D" id="3.40.50.300">
    <property type="entry name" value="P-loop containing nucleotide triphosphate hydrolases"/>
    <property type="match status" value="2"/>
</dbReference>
<dbReference type="PROSITE" id="PS00517">
    <property type="entry name" value="RNASE_3_1"/>
    <property type="match status" value="1"/>
</dbReference>
<dbReference type="Gene3D" id="1.10.1520.10">
    <property type="entry name" value="Ribonuclease III domain"/>
    <property type="match status" value="2"/>
</dbReference>
<keyword evidence="13" id="KW-1185">Reference proteome</keyword>
<proteinExistence type="inferred from homology"/>
<feature type="domain" description="RNase III" evidence="8">
    <location>
        <begin position="990"/>
        <end position="1184"/>
    </location>
</feature>
<keyword evidence="4" id="KW-0347">Helicase</keyword>
<evidence type="ECO:0008006" key="14">
    <source>
        <dbReference type="Google" id="ProtNLM"/>
    </source>
</evidence>
<evidence type="ECO:0000259" key="10">
    <source>
        <dbReference type="PROSITE" id="PS51194"/>
    </source>
</evidence>
<evidence type="ECO:0000259" key="11">
    <source>
        <dbReference type="PROSITE" id="PS51327"/>
    </source>
</evidence>
<dbReference type="PROSITE" id="PS50142">
    <property type="entry name" value="RNASE_3_2"/>
    <property type="match status" value="2"/>
</dbReference>
<evidence type="ECO:0000256" key="5">
    <source>
        <dbReference type="ARBA" id="ARBA00022840"/>
    </source>
</evidence>
<dbReference type="InterPro" id="IPR027417">
    <property type="entry name" value="P-loop_NTPase"/>
</dbReference>
<protein>
    <recommendedName>
        <fullName evidence="14">Dicer-like protein 2</fullName>
    </recommendedName>
</protein>
<dbReference type="Pfam" id="PF03368">
    <property type="entry name" value="Dicer_dimer"/>
    <property type="match status" value="1"/>
</dbReference>
<keyword evidence="5" id="KW-0067">ATP-binding</keyword>
<dbReference type="InterPro" id="IPR005034">
    <property type="entry name" value="Dicer_dimerisation"/>
</dbReference>
<feature type="compositionally biased region" description="Acidic residues" evidence="7">
    <location>
        <begin position="1138"/>
        <end position="1147"/>
    </location>
</feature>
<dbReference type="InterPro" id="IPR000999">
    <property type="entry name" value="RNase_III_dom"/>
</dbReference>
<dbReference type="Gene3D" id="3.30.160.380">
    <property type="entry name" value="Dicer dimerisation domain"/>
    <property type="match status" value="1"/>
</dbReference>
<keyword evidence="2" id="KW-0547">Nucleotide-binding</keyword>
<evidence type="ECO:0000256" key="7">
    <source>
        <dbReference type="SAM" id="MobiDB-lite"/>
    </source>
</evidence>
<dbReference type="Proteomes" id="UP001497453">
    <property type="component" value="Chromosome 7"/>
</dbReference>
<dbReference type="CDD" id="cd18034">
    <property type="entry name" value="DEXHc_dicer"/>
    <property type="match status" value="1"/>
</dbReference>
<feature type="domain" description="Dicer dsRNA-binding fold" evidence="11">
    <location>
        <begin position="592"/>
        <end position="704"/>
    </location>
</feature>
<dbReference type="Pfam" id="PF00636">
    <property type="entry name" value="Ribonuclease_3"/>
    <property type="match status" value="2"/>
</dbReference>
<keyword evidence="3" id="KW-0378">Hydrolase</keyword>
<gene>
    <name evidence="12" type="ORF">GFSPODELE1_LOCUS8941</name>
</gene>
<evidence type="ECO:0000256" key="2">
    <source>
        <dbReference type="ARBA" id="ARBA00022741"/>
    </source>
</evidence>
<dbReference type="CDD" id="cd00593">
    <property type="entry name" value="RIBOc"/>
    <property type="match status" value="2"/>
</dbReference>
<accession>A0ABP1E0A0</accession>
<dbReference type="PROSITE" id="PS51192">
    <property type="entry name" value="HELICASE_ATP_BIND_1"/>
    <property type="match status" value="1"/>
</dbReference>
<dbReference type="SMART" id="SM00487">
    <property type="entry name" value="DEXDc"/>
    <property type="match status" value="1"/>
</dbReference>
<dbReference type="SUPFAM" id="SSF52540">
    <property type="entry name" value="P-loop containing nucleoside triphosphate hydrolases"/>
    <property type="match status" value="1"/>
</dbReference>
<dbReference type="EMBL" id="OZ037950">
    <property type="protein sequence ID" value="CAL1712693.1"/>
    <property type="molecule type" value="Genomic_DNA"/>
</dbReference>
<evidence type="ECO:0000259" key="9">
    <source>
        <dbReference type="PROSITE" id="PS51192"/>
    </source>
</evidence>
<feature type="region of interest" description="Disordered" evidence="7">
    <location>
        <begin position="1133"/>
        <end position="1160"/>
    </location>
</feature>
<evidence type="ECO:0000256" key="6">
    <source>
        <dbReference type="PROSITE-ProRule" id="PRU00657"/>
    </source>
</evidence>
<dbReference type="PANTHER" id="PTHR14950">
    <property type="entry name" value="DICER-RELATED"/>
    <property type="match status" value="1"/>
</dbReference>
<dbReference type="InterPro" id="IPR011545">
    <property type="entry name" value="DEAD/DEAH_box_helicase_dom"/>
</dbReference>
<dbReference type="SMART" id="SM00490">
    <property type="entry name" value="HELICc"/>
    <property type="match status" value="1"/>
</dbReference>
<evidence type="ECO:0000313" key="13">
    <source>
        <dbReference type="Proteomes" id="UP001497453"/>
    </source>
</evidence>
<dbReference type="InterPro" id="IPR001650">
    <property type="entry name" value="Helicase_C-like"/>
</dbReference>
<sequence>MDVDTEDTAGSQPQQQFQTRGYQQELLDESFRRNIIIALDTGSGKTHIAVLRMKMEVERTTNKICWFLAPTVSLIEQQRNVIGLSIPVNVGMVSGQSEPDQWKDAKVWQKLLEDYSIMVTTPQILLDALSHGFVSLGQLSLLVFDEAHHATSKHPYNTIMRDFYFKLPARNGSGDTTIGVRPVILGLTASPIYGGDLSKAFRELESNLDSVILSSKVNREELAQHVHRPIFKHVLWNIPEYSYDEIPWTGPSANVIALNAVVNQLNIDEDPYVVSLRAQLAKLPVGNQRTRVDQKLSKTINKADTFSHKGLRDFLRAACDICWELGPWAADWYVNAVVKQAQNIATVQNVIMSTWQEEEKKYLLSALAQVSLVPVPTDIHQILPRTSTKVRKLVQCLLEEENLARADNDAYSGIIFVTRRDSVLALGQVLSSLPETAGIFRIGCLLGSSASSKRHSFLDITRVMVKDPPADTLRDFRLGDKNLIISTAVAEEGIDIQACGSVIRFDPPPNMVAWAQSRGRARRKKSTFILFDDSQGGDAKVRKWQKTEEDMMAMYNDPTRVYPKAIEEEEEIENDMEFRVPSTAALLTLHSAVNHLYHFCSILPSSGHGNHLPIFEIDPPDYPEGWHAFEVKSSMTVGSPGPWKATCILPRVLPPHLRSFTTEKAYRSKLSARCHAAFIAYVTLYREGLLTDNLLPLWSALDGDVHNEVELLVKEVEQRASTANVPIQMDPFAVVSPVVDKWWCYQLMLGDEHVLRMLTPFTFSSFEPDDFPLLYVPGKKPLKVGMVFDVTLTITKDVLAAARDYTHRIFFPVYGSRMEHGKHDFVHLFLPISVDGLESTWADRRAWQASRPTYGRYENSTQANARLLGERMGYSLDLSIVRDNDKISKLLSFVGWHDGPISTEEEEELRERYDGYPTLDITFPLMVVQSLPRRVNFLVPLESETAGLSNDALRLILPEYATVDLISRDEAEIAMILPSFLRWLSKAITVASLRDNLFTEPSLRSIPLNLLTTAVTAPVSQEANYQRLETLGDTVLKYTISIQLFAEHPYWHEGYLSRRKDHAVNNSQLAKEAVGKGLYRWIIRDRFVPRKWKPRYLDDKPAVDVGKQPDSIEPDTSTGNGLIVTINQIAASPSQVEDKDDPTEENAESPTKGKKKKKPKQDLSTKVLADVVEALIGAAYEHGGFDLAIRCIEVFGLGIPSWKPIISRVEAALSRVEDVDDLPSQLSLVERMLDYRFSHKMLLVEALTHSSYQGDLDNISYERLEFLGDSALDMVVTDYLYHAPGKNYTPGHMHLRKEALVNSHLLAFLCMDISLVLDASMPTWDMNDGVTLQKDSQTISLYQCMLHSSSRVLDDHTVTFSRYQRAVSAIKKSLKQDKFYPWAALTSLQAPKFISDMIESLLGAIFIDCKGDLDTIRRVLSKLGHRAIMEHIVKDEVDVLHPVSRIAIWAAKPDPKRKLGIKVEKQKGEISCVISVDEEEVARATERYRGKSSTNHVRFAAAEEAIKKLRIIEEEEPEDVDEVGWPDDVPAYEW</sequence>
<comment type="similarity">
    <text evidence="6">Belongs to the helicase family. Dicer subfamily.</text>
</comment>
<dbReference type="InterPro" id="IPR014001">
    <property type="entry name" value="Helicase_ATP-bd"/>
</dbReference>
<dbReference type="Pfam" id="PF00271">
    <property type="entry name" value="Helicase_C"/>
    <property type="match status" value="1"/>
</dbReference>
<evidence type="ECO:0000256" key="3">
    <source>
        <dbReference type="ARBA" id="ARBA00022801"/>
    </source>
</evidence>
<dbReference type="InterPro" id="IPR036389">
    <property type="entry name" value="RNase_III_sf"/>
</dbReference>
<evidence type="ECO:0000313" key="12">
    <source>
        <dbReference type="EMBL" id="CAL1712693.1"/>
    </source>
</evidence>
<keyword evidence="1" id="KW-0677">Repeat</keyword>
<dbReference type="PROSITE" id="PS51327">
    <property type="entry name" value="DICER_DSRBF"/>
    <property type="match status" value="1"/>
</dbReference>
<keyword evidence="6" id="KW-0694">RNA-binding</keyword>
<dbReference type="SMART" id="SM00535">
    <property type="entry name" value="RIBOc"/>
    <property type="match status" value="2"/>
</dbReference>
<name>A0ABP1E0A0_9APHY</name>
<evidence type="ECO:0000259" key="8">
    <source>
        <dbReference type="PROSITE" id="PS50142"/>
    </source>
</evidence>
<dbReference type="PROSITE" id="PS51194">
    <property type="entry name" value="HELICASE_CTER"/>
    <property type="match status" value="1"/>
</dbReference>
<evidence type="ECO:0000256" key="4">
    <source>
        <dbReference type="ARBA" id="ARBA00022806"/>
    </source>
</evidence>
<organism evidence="12 13">
    <name type="scientific">Somion occarium</name>
    <dbReference type="NCBI Taxonomy" id="3059160"/>
    <lineage>
        <taxon>Eukaryota</taxon>
        <taxon>Fungi</taxon>
        <taxon>Dikarya</taxon>
        <taxon>Basidiomycota</taxon>
        <taxon>Agaricomycotina</taxon>
        <taxon>Agaricomycetes</taxon>
        <taxon>Polyporales</taxon>
        <taxon>Cerrenaceae</taxon>
        <taxon>Somion</taxon>
    </lineage>
</organism>
<evidence type="ECO:0000256" key="1">
    <source>
        <dbReference type="ARBA" id="ARBA00022737"/>
    </source>
</evidence>
<feature type="domain" description="Helicase ATP-binding" evidence="9">
    <location>
        <begin position="26"/>
        <end position="209"/>
    </location>
</feature>
<feature type="domain" description="Helicase C-terminal" evidence="10">
    <location>
        <begin position="389"/>
        <end position="570"/>
    </location>
</feature>
<reference evidence="13" key="1">
    <citation type="submission" date="2024-04" db="EMBL/GenBank/DDBJ databases">
        <authorList>
            <person name="Shaw F."/>
            <person name="Minotto A."/>
        </authorList>
    </citation>
    <scope>NUCLEOTIDE SEQUENCE [LARGE SCALE GENOMIC DNA]</scope>
</reference>